<dbReference type="GO" id="GO:0016787">
    <property type="term" value="F:hydrolase activity"/>
    <property type="evidence" value="ECO:0007669"/>
    <property type="project" value="UniProtKB-KW"/>
</dbReference>
<organism evidence="1 2">
    <name type="scientific">Rhodovibrio salinarum</name>
    <dbReference type="NCBI Taxonomy" id="1087"/>
    <lineage>
        <taxon>Bacteria</taxon>
        <taxon>Pseudomonadati</taxon>
        <taxon>Pseudomonadota</taxon>
        <taxon>Alphaproteobacteria</taxon>
        <taxon>Rhodospirillales</taxon>
        <taxon>Rhodovibrionaceae</taxon>
        <taxon>Rhodovibrio</taxon>
    </lineage>
</organism>
<reference evidence="1" key="2">
    <citation type="journal article" date="2020" name="Microorganisms">
        <title>Osmotic Adaptation and Compatible Solute Biosynthesis of Phototrophic Bacteria as Revealed from Genome Analyses.</title>
        <authorList>
            <person name="Imhoff J.F."/>
            <person name="Rahn T."/>
            <person name="Kunzel S."/>
            <person name="Keller A."/>
            <person name="Neulinger S.C."/>
        </authorList>
    </citation>
    <scope>NUCLEOTIDE SEQUENCE</scope>
    <source>
        <strain evidence="1">DSM 9154</strain>
    </source>
</reference>
<gene>
    <name evidence="1" type="ORF">CKO21_18760</name>
</gene>
<evidence type="ECO:0000313" key="1">
    <source>
        <dbReference type="EMBL" id="MBK1699293.1"/>
    </source>
</evidence>
<accession>A0A934QLA7</accession>
<dbReference type="Proteomes" id="UP000778970">
    <property type="component" value="Unassembled WGS sequence"/>
</dbReference>
<dbReference type="InterPro" id="IPR010297">
    <property type="entry name" value="DUF900_hydrolase"/>
</dbReference>
<name>A0A934QLA7_9PROT</name>
<dbReference type="SUPFAM" id="SSF53474">
    <property type="entry name" value="alpha/beta-Hydrolases"/>
    <property type="match status" value="1"/>
</dbReference>
<dbReference type="AlphaFoldDB" id="A0A934QLA7"/>
<evidence type="ECO:0000313" key="2">
    <source>
        <dbReference type="Proteomes" id="UP000778970"/>
    </source>
</evidence>
<comment type="caution">
    <text evidence="1">The sequence shown here is derived from an EMBL/GenBank/DDBJ whole genome shotgun (WGS) entry which is preliminary data.</text>
</comment>
<sequence length="377" mass="42115">MLKFVWRAEHAGAPDHGGYAAARDRLYQRTEQPYAEQELEAFQKRFDGCPAPGRPLGDAVQTWLADGNPQRVVVLVHGYNWGQYDPDRAEFDGDPYRTIYADPANLPAGDQAQSWLPLVGADRAVAFAWTSDPGFFDYANACWSNPYEYAVQDLAPLAAQALAAIIRALLDAGLEVDLLAHSLGTRTAIKALDRLADADAYKNAVRRAVMMGGAEYSVDALATASRVGTDIYNLVIREDPVLDWGARQLGGSQRPNNSMRSRVIGLDGMKRRANWLDLQLDHQDHASREESRRWFDTLNGYRLSGEKAGGRGLHWAYFLNEGNRELIRDLFDKPNFTVKWLRDQGCPDGVERFRYDSLSGRPPAPLLTCKARKAAMR</sequence>
<keyword evidence="2" id="KW-1185">Reference proteome</keyword>
<dbReference type="InterPro" id="IPR029058">
    <property type="entry name" value="AB_hydrolase_fold"/>
</dbReference>
<dbReference type="Gene3D" id="3.40.50.1820">
    <property type="entry name" value="alpha/beta hydrolase"/>
    <property type="match status" value="1"/>
</dbReference>
<protein>
    <submittedName>
        <fullName evidence="1">Alpha/beta hydrolase</fullName>
    </submittedName>
</protein>
<dbReference type="Pfam" id="PF05990">
    <property type="entry name" value="DUF900"/>
    <property type="match status" value="1"/>
</dbReference>
<keyword evidence="1" id="KW-0378">Hydrolase</keyword>
<dbReference type="EMBL" id="NRRE01000035">
    <property type="protein sequence ID" value="MBK1699293.1"/>
    <property type="molecule type" value="Genomic_DNA"/>
</dbReference>
<proteinExistence type="predicted"/>
<dbReference type="RefSeq" id="WP_027289657.1">
    <property type="nucleotide sequence ID" value="NZ_NRRE01000035.1"/>
</dbReference>
<reference evidence="1" key="1">
    <citation type="submission" date="2017-08" db="EMBL/GenBank/DDBJ databases">
        <authorList>
            <person name="Imhoff J.F."/>
            <person name="Rahn T."/>
            <person name="Kuenzel S."/>
            <person name="Neulinger S.C."/>
        </authorList>
    </citation>
    <scope>NUCLEOTIDE SEQUENCE</scope>
    <source>
        <strain evidence="1">DSM 9154</strain>
    </source>
</reference>